<keyword evidence="1" id="KW-0472">Membrane</keyword>
<reference evidence="2 3" key="1">
    <citation type="submission" date="2019-02" db="EMBL/GenBank/DDBJ databases">
        <title>Pedobacter sp. RP-1-13 sp. nov., isolated from Arctic soil.</title>
        <authorList>
            <person name="Dahal R.H."/>
        </authorList>
    </citation>
    <scope>NUCLEOTIDE SEQUENCE [LARGE SCALE GENOMIC DNA]</scope>
    <source>
        <strain evidence="2 3">RP-1-13</strain>
    </source>
</reference>
<evidence type="ECO:0000256" key="1">
    <source>
        <dbReference type="SAM" id="Phobius"/>
    </source>
</evidence>
<feature type="transmembrane region" description="Helical" evidence="1">
    <location>
        <begin position="26"/>
        <end position="45"/>
    </location>
</feature>
<dbReference type="AlphaFoldDB" id="A0A4R0MP32"/>
<dbReference type="OrthoDB" id="1116860at2"/>
<gene>
    <name evidence="2" type="ORF">EZ428_18080</name>
</gene>
<keyword evidence="3" id="KW-1185">Reference proteome</keyword>
<evidence type="ECO:0000313" key="3">
    <source>
        <dbReference type="Proteomes" id="UP000292884"/>
    </source>
</evidence>
<dbReference type="RefSeq" id="WP_131554604.1">
    <property type="nucleotide sequence ID" value="NZ_SJSK01000005.1"/>
</dbReference>
<accession>A0A4R0MP32</accession>
<name>A0A4R0MP32_9SPHI</name>
<protein>
    <submittedName>
        <fullName evidence="2">Uncharacterized protein</fullName>
    </submittedName>
</protein>
<dbReference type="Proteomes" id="UP000292884">
    <property type="component" value="Unassembled WGS sequence"/>
</dbReference>
<organism evidence="2 3">
    <name type="scientific">Pedobacter frigiditerrae</name>
    <dbReference type="NCBI Taxonomy" id="2530452"/>
    <lineage>
        <taxon>Bacteria</taxon>
        <taxon>Pseudomonadati</taxon>
        <taxon>Bacteroidota</taxon>
        <taxon>Sphingobacteriia</taxon>
        <taxon>Sphingobacteriales</taxon>
        <taxon>Sphingobacteriaceae</taxon>
        <taxon>Pedobacter</taxon>
    </lineage>
</organism>
<comment type="caution">
    <text evidence="2">The sequence shown here is derived from an EMBL/GenBank/DDBJ whole genome shotgun (WGS) entry which is preliminary data.</text>
</comment>
<keyword evidence="1" id="KW-0812">Transmembrane</keyword>
<keyword evidence="1" id="KW-1133">Transmembrane helix</keyword>
<sequence length="312" mass="36707">MTQIARTPHLPAVVGLLKKDLIFEVIWRRVFWAFSVITFIITLILSREKFDSIFCERFANFMVKYSGMEKKILNGIEEIRSALVALIGTDDLPKPRQLSKPALEKVAKEFKKLNLRSNEWITEQEFEKYFKGYHYGTGKFIREELGFSNFFKKGQSYYYNRSEIQALAAELTERKVNLKRYIELKADEQAFLTRIKTAAQNRKKSSRPYYLSEDLSDIETSLPPRPPIEMVTEDLKTLCKEFDRYDLGQYIDVYRSNYAMVKFEYHFDRYTSSSIKSTCKKWCENFNYANTALEMLTGKRGTFKPLTARRPS</sequence>
<evidence type="ECO:0000313" key="2">
    <source>
        <dbReference type="EMBL" id="TCC88550.1"/>
    </source>
</evidence>
<dbReference type="EMBL" id="SJSK01000005">
    <property type="protein sequence ID" value="TCC88550.1"/>
    <property type="molecule type" value="Genomic_DNA"/>
</dbReference>
<proteinExistence type="predicted"/>